<accession>A0A7R9FP19</accession>
<dbReference type="EMBL" id="OE001091">
    <property type="protein sequence ID" value="CAD7455970.1"/>
    <property type="molecule type" value="Genomic_DNA"/>
</dbReference>
<organism evidence="1">
    <name type="scientific">Timema tahoe</name>
    <dbReference type="NCBI Taxonomy" id="61484"/>
    <lineage>
        <taxon>Eukaryota</taxon>
        <taxon>Metazoa</taxon>
        <taxon>Ecdysozoa</taxon>
        <taxon>Arthropoda</taxon>
        <taxon>Hexapoda</taxon>
        <taxon>Insecta</taxon>
        <taxon>Pterygota</taxon>
        <taxon>Neoptera</taxon>
        <taxon>Polyneoptera</taxon>
        <taxon>Phasmatodea</taxon>
        <taxon>Timematodea</taxon>
        <taxon>Timematoidea</taxon>
        <taxon>Timematidae</taxon>
        <taxon>Timema</taxon>
    </lineage>
</organism>
<evidence type="ECO:0000313" key="1">
    <source>
        <dbReference type="EMBL" id="CAD7455970.1"/>
    </source>
</evidence>
<name>A0A7R9FP19_9NEOP</name>
<reference evidence="1" key="1">
    <citation type="submission" date="2020-11" db="EMBL/GenBank/DDBJ databases">
        <authorList>
            <person name="Tran Van P."/>
        </authorList>
    </citation>
    <scope>NUCLEOTIDE SEQUENCE</scope>
</reference>
<gene>
    <name evidence="1" type="ORF">TTEB3V08_LOCUS4015</name>
</gene>
<sequence>MHVRVPRDNISVGRARSGQWALVKEISKKDAQKFNAPLTKVRLPCSILNSSSLDRVPSNIILPSTQYLLTGLFPIGFASQYLVRNSRFFDSCIMTCKI</sequence>
<proteinExistence type="predicted"/>
<dbReference type="AlphaFoldDB" id="A0A7R9FP19"/>
<protein>
    <submittedName>
        <fullName evidence="1">Uncharacterized protein</fullName>
    </submittedName>
</protein>